<reference evidence="1 2" key="1">
    <citation type="submission" date="2019-07" db="EMBL/GenBank/DDBJ databases">
        <title>Genomics analysis of Aphanomyces spp. identifies a new class of oomycete effector associated with host adaptation.</title>
        <authorList>
            <person name="Gaulin E."/>
        </authorList>
    </citation>
    <scope>NUCLEOTIDE SEQUENCE [LARGE SCALE GENOMIC DNA]</scope>
    <source>
        <strain evidence="1 2">ATCC 201684</strain>
    </source>
</reference>
<proteinExistence type="predicted"/>
<protein>
    <submittedName>
        <fullName evidence="1">Uncharacterized protein</fullName>
    </submittedName>
</protein>
<keyword evidence="2" id="KW-1185">Reference proteome</keyword>
<organism evidence="1 2">
    <name type="scientific">Aphanomyces euteiches</name>
    <dbReference type="NCBI Taxonomy" id="100861"/>
    <lineage>
        <taxon>Eukaryota</taxon>
        <taxon>Sar</taxon>
        <taxon>Stramenopiles</taxon>
        <taxon>Oomycota</taxon>
        <taxon>Saprolegniomycetes</taxon>
        <taxon>Saprolegniales</taxon>
        <taxon>Verrucalvaceae</taxon>
        <taxon>Aphanomyces</taxon>
    </lineage>
</organism>
<gene>
    <name evidence="1" type="ORF">Ae201684_003793</name>
</gene>
<dbReference type="AlphaFoldDB" id="A0A6G0XKQ9"/>
<accession>A0A6G0XKQ9</accession>
<comment type="caution">
    <text evidence="1">The sequence shown here is derived from an EMBL/GenBank/DDBJ whole genome shotgun (WGS) entry which is preliminary data.</text>
</comment>
<dbReference type="VEuPathDB" id="FungiDB:AeMF1_005281"/>
<name>A0A6G0XKQ9_9STRA</name>
<evidence type="ECO:0000313" key="2">
    <source>
        <dbReference type="Proteomes" id="UP000481153"/>
    </source>
</evidence>
<evidence type="ECO:0000313" key="1">
    <source>
        <dbReference type="EMBL" id="KAF0740904.1"/>
    </source>
</evidence>
<dbReference type="EMBL" id="VJMJ01000042">
    <property type="protein sequence ID" value="KAF0740904.1"/>
    <property type="molecule type" value="Genomic_DNA"/>
</dbReference>
<sequence>MEAIGKKLYDLASLQAAIADLDMLSTSNLRLMKHVCTSAEYSARSTTCACFETVQTDAQDALELLKEYAGKAPTLSVETRIMYIGCIRTRLCKWSTSLRQM</sequence>
<dbReference type="Proteomes" id="UP000481153">
    <property type="component" value="Unassembled WGS sequence"/>
</dbReference>